<protein>
    <submittedName>
        <fullName evidence="1">Uncharacterized protein</fullName>
    </submittedName>
</protein>
<name>A0ABZ0SF28_9GAMM</name>
<sequence>MHRDQRIPWHKLLGQALADALTGLPYQVSTEEELALRSQRLDVLIIEQGESPDATGRPAEDRPDGLEDLTKRVLGTVYLISLLFTLRIPGTANSADSLLNFPA</sequence>
<evidence type="ECO:0000313" key="1">
    <source>
        <dbReference type="EMBL" id="WPL19279.1"/>
    </source>
</evidence>
<keyword evidence="2" id="KW-1185">Reference proteome</keyword>
<organism evidence="1 2">
    <name type="scientific">Thiorhodovibrio winogradskyi</name>
    <dbReference type="NCBI Taxonomy" id="77007"/>
    <lineage>
        <taxon>Bacteria</taxon>
        <taxon>Pseudomonadati</taxon>
        <taxon>Pseudomonadota</taxon>
        <taxon>Gammaproteobacteria</taxon>
        <taxon>Chromatiales</taxon>
        <taxon>Chromatiaceae</taxon>
        <taxon>Thiorhodovibrio</taxon>
    </lineage>
</organism>
<accession>A0ABZ0SF28</accession>
<dbReference type="Proteomes" id="UP001432180">
    <property type="component" value="Chromosome"/>
</dbReference>
<evidence type="ECO:0000313" key="2">
    <source>
        <dbReference type="Proteomes" id="UP001432180"/>
    </source>
</evidence>
<proteinExistence type="predicted"/>
<gene>
    <name evidence="1" type="ORF">Thiowin_04396</name>
</gene>
<reference evidence="1 2" key="1">
    <citation type="journal article" date="2023" name="Microorganisms">
        <title>Thiorhodovibrio frisius and Trv. litoralis spp. nov., Two Novel Members from a Clade of Fastidious Purple Sulfur Bacteria That Exhibit Unique Red-Shifted Light-Harvesting Capabilities.</title>
        <authorList>
            <person name="Methner A."/>
            <person name="Kuzyk S.B."/>
            <person name="Petersen J."/>
            <person name="Bauer S."/>
            <person name="Brinkmann H."/>
            <person name="Sichau K."/>
            <person name="Wanner G."/>
            <person name="Wolf J."/>
            <person name="Neumann-Schaal M."/>
            <person name="Henke P."/>
            <person name="Tank M."/>
            <person name="Sproer C."/>
            <person name="Bunk B."/>
            <person name="Overmann J."/>
        </authorList>
    </citation>
    <scope>NUCLEOTIDE SEQUENCE [LARGE SCALE GENOMIC DNA]</scope>
    <source>
        <strain evidence="1 2">DSM 6702</strain>
    </source>
</reference>
<dbReference type="EMBL" id="CP121472">
    <property type="protein sequence ID" value="WPL19279.1"/>
    <property type="molecule type" value="Genomic_DNA"/>
</dbReference>
<dbReference type="RefSeq" id="WP_328985034.1">
    <property type="nucleotide sequence ID" value="NZ_CP121472.1"/>
</dbReference>